<dbReference type="EMBL" id="AMZH03000169">
    <property type="protein sequence ID" value="RRT85145.1"/>
    <property type="molecule type" value="Genomic_DNA"/>
</dbReference>
<keyword evidence="3" id="KW-0539">Nucleus</keyword>
<protein>
    <submittedName>
        <fullName evidence="4">Uncharacterized protein</fullName>
    </submittedName>
</protein>
<name>A0A427B9I1_ENSVE</name>
<proteinExistence type="predicted"/>
<dbReference type="GO" id="GO:0005848">
    <property type="term" value="C:mRNA cleavage stimulating factor complex"/>
    <property type="evidence" value="ECO:0007669"/>
    <property type="project" value="InterPro"/>
</dbReference>
<evidence type="ECO:0000256" key="3">
    <source>
        <dbReference type="ARBA" id="ARBA00023242"/>
    </source>
</evidence>
<evidence type="ECO:0000313" key="5">
    <source>
        <dbReference type="Proteomes" id="UP000287651"/>
    </source>
</evidence>
<keyword evidence="2" id="KW-0507">mRNA processing</keyword>
<dbReference type="GO" id="GO:0031124">
    <property type="term" value="P:mRNA 3'-end processing"/>
    <property type="evidence" value="ECO:0007669"/>
    <property type="project" value="InterPro"/>
</dbReference>
<dbReference type="GO" id="GO:0003723">
    <property type="term" value="F:RNA binding"/>
    <property type="evidence" value="ECO:0007669"/>
    <property type="project" value="TreeGrafter"/>
</dbReference>
<evidence type="ECO:0000256" key="1">
    <source>
        <dbReference type="ARBA" id="ARBA00004123"/>
    </source>
</evidence>
<comment type="subcellular location">
    <subcellularLocation>
        <location evidence="1">Nucleus</location>
    </subcellularLocation>
</comment>
<sequence>METILDQTLQEGKLVRQVNALIAAMAVASATMTPLATDAPANRLLELVAKVSKMKQAVLADSRDGPVRPVIRTFYDHSQLYRSVWAVYTGPTGYRYADRPLPGGTVKSEVSLREATLREMNEVRRCLVPMRDEAMPRSYAGRGDASFLCGTRRCLLPRAERTRRGDASSHVASFLRGEGEMRCRLVLSLRQVPIKSNMAGNYHVTNGNLLNSTGTDHPIPHLYDINTFKCYLTAGAHDLSAKAAINQAWVFLA</sequence>
<dbReference type="Proteomes" id="UP000287651">
    <property type="component" value="Unassembled WGS sequence"/>
</dbReference>
<reference evidence="4 5" key="1">
    <citation type="journal article" date="2014" name="Agronomy (Basel)">
        <title>A Draft Genome Sequence for Ensete ventricosum, the Drought-Tolerant Tree Against Hunger.</title>
        <authorList>
            <person name="Harrison J."/>
            <person name="Moore K.A."/>
            <person name="Paszkiewicz K."/>
            <person name="Jones T."/>
            <person name="Grant M."/>
            <person name="Ambacheew D."/>
            <person name="Muzemil S."/>
            <person name="Studholme D.J."/>
        </authorList>
    </citation>
    <scope>NUCLEOTIDE SEQUENCE [LARGE SCALE GENOMIC DNA]</scope>
</reference>
<comment type="caution">
    <text evidence="4">The sequence shown here is derived from an EMBL/GenBank/DDBJ whole genome shotgun (WGS) entry which is preliminary data.</text>
</comment>
<dbReference type="PANTHER" id="PTHR44133:SF2">
    <property type="entry name" value="CLEAVAGE STIMULATION FACTOR SUBUNIT 1"/>
    <property type="match status" value="1"/>
</dbReference>
<dbReference type="AlphaFoldDB" id="A0A427B9I1"/>
<dbReference type="PANTHER" id="PTHR44133">
    <property type="entry name" value="CLEAVAGE STIMULATION FACTOR SUBUNIT 1"/>
    <property type="match status" value="1"/>
</dbReference>
<evidence type="ECO:0000256" key="2">
    <source>
        <dbReference type="ARBA" id="ARBA00022664"/>
    </source>
</evidence>
<gene>
    <name evidence="4" type="ORF">B296_00002634</name>
</gene>
<accession>A0A427B9I1</accession>
<organism evidence="4 5">
    <name type="scientific">Ensete ventricosum</name>
    <name type="common">Abyssinian banana</name>
    <name type="synonym">Musa ensete</name>
    <dbReference type="NCBI Taxonomy" id="4639"/>
    <lineage>
        <taxon>Eukaryota</taxon>
        <taxon>Viridiplantae</taxon>
        <taxon>Streptophyta</taxon>
        <taxon>Embryophyta</taxon>
        <taxon>Tracheophyta</taxon>
        <taxon>Spermatophyta</taxon>
        <taxon>Magnoliopsida</taxon>
        <taxon>Liliopsida</taxon>
        <taxon>Zingiberales</taxon>
        <taxon>Musaceae</taxon>
        <taxon>Ensete</taxon>
    </lineage>
</organism>
<evidence type="ECO:0000313" key="4">
    <source>
        <dbReference type="EMBL" id="RRT85145.1"/>
    </source>
</evidence>
<dbReference type="InterPro" id="IPR044633">
    <property type="entry name" value="CstF1-like"/>
</dbReference>